<protein>
    <recommendedName>
        <fullName evidence="7">HMA domain-containing protein</fullName>
    </recommendedName>
</protein>
<feature type="transmembrane region" description="Helical" evidence="6">
    <location>
        <begin position="209"/>
        <end position="235"/>
    </location>
</feature>
<keyword evidence="3" id="KW-0479">Metal-binding</keyword>
<dbReference type="Pfam" id="PF00403">
    <property type="entry name" value="HMA"/>
    <property type="match status" value="1"/>
</dbReference>
<proteinExistence type="predicted"/>
<dbReference type="EMBL" id="UINC01015900">
    <property type="protein sequence ID" value="SVA66617.1"/>
    <property type="molecule type" value="Genomic_DNA"/>
</dbReference>
<dbReference type="PROSITE" id="PS50846">
    <property type="entry name" value="HMA_2"/>
    <property type="match status" value="1"/>
</dbReference>
<dbReference type="GO" id="GO:0016020">
    <property type="term" value="C:membrane"/>
    <property type="evidence" value="ECO:0007669"/>
    <property type="project" value="UniProtKB-SubCell"/>
</dbReference>
<dbReference type="Pfam" id="PF07291">
    <property type="entry name" value="MauE"/>
    <property type="match status" value="1"/>
</dbReference>
<dbReference type="InterPro" id="IPR006121">
    <property type="entry name" value="HMA_dom"/>
</dbReference>
<evidence type="ECO:0000256" key="3">
    <source>
        <dbReference type="ARBA" id="ARBA00022723"/>
    </source>
</evidence>
<accession>A0A381XQY8</accession>
<keyword evidence="4 6" id="KW-1133">Transmembrane helix</keyword>
<evidence type="ECO:0000256" key="2">
    <source>
        <dbReference type="ARBA" id="ARBA00022692"/>
    </source>
</evidence>
<dbReference type="PROSITE" id="PS01047">
    <property type="entry name" value="HMA_1"/>
    <property type="match status" value="1"/>
</dbReference>
<dbReference type="PANTHER" id="PTHR46594:SF4">
    <property type="entry name" value="P-TYPE CATION-TRANSPORTING ATPASE"/>
    <property type="match status" value="1"/>
</dbReference>
<evidence type="ECO:0000259" key="7">
    <source>
        <dbReference type="PROSITE" id="PS50846"/>
    </source>
</evidence>
<dbReference type="PANTHER" id="PTHR46594">
    <property type="entry name" value="P-TYPE CATION-TRANSPORTING ATPASE"/>
    <property type="match status" value="1"/>
</dbReference>
<comment type="subcellular location">
    <subcellularLocation>
        <location evidence="1">Membrane</location>
        <topology evidence="1">Multi-pass membrane protein</topology>
    </subcellularLocation>
</comment>
<sequence length="237" mass="26660">MAELHIIGMHCDACVSTIERALYQVEGVSKVVVNLNQNRAVIDGNATPKDLAKAIHDAGYEATLIEGNSENDNDAEKRSEGNSTKLFPLYLIFFYITVSTLLINRSNINLTDVMFDFMGLFYIVFSFFKFLDYRNFPKTFKIYDPIAQIIPVYGWLYPFIESLLGLAFLMRTELYLSLLITLVILGATTFGVVRSLINKKSIQCACLGTALNLPMTTATIVENSIMLLMASWMLITF</sequence>
<reference evidence="8" key="1">
    <citation type="submission" date="2018-05" db="EMBL/GenBank/DDBJ databases">
        <authorList>
            <person name="Lanie J.A."/>
            <person name="Ng W.-L."/>
            <person name="Kazmierczak K.M."/>
            <person name="Andrzejewski T.M."/>
            <person name="Davidsen T.M."/>
            <person name="Wayne K.J."/>
            <person name="Tettelin H."/>
            <person name="Glass J.I."/>
            <person name="Rusch D."/>
            <person name="Podicherti R."/>
            <person name="Tsui H.-C.T."/>
            <person name="Winkler M.E."/>
        </authorList>
    </citation>
    <scope>NUCLEOTIDE SEQUENCE</scope>
</reference>
<dbReference type="SUPFAM" id="SSF55008">
    <property type="entry name" value="HMA, heavy metal-associated domain"/>
    <property type="match status" value="1"/>
</dbReference>
<dbReference type="CDD" id="cd00371">
    <property type="entry name" value="HMA"/>
    <property type="match status" value="1"/>
</dbReference>
<evidence type="ECO:0000256" key="5">
    <source>
        <dbReference type="ARBA" id="ARBA00023136"/>
    </source>
</evidence>
<dbReference type="InterPro" id="IPR036163">
    <property type="entry name" value="HMA_dom_sf"/>
</dbReference>
<dbReference type="Gene3D" id="3.30.70.100">
    <property type="match status" value="1"/>
</dbReference>
<feature type="transmembrane region" description="Helical" evidence="6">
    <location>
        <begin position="113"/>
        <end position="131"/>
    </location>
</feature>
<feature type="transmembrane region" description="Helical" evidence="6">
    <location>
        <begin position="176"/>
        <end position="197"/>
    </location>
</feature>
<evidence type="ECO:0000256" key="1">
    <source>
        <dbReference type="ARBA" id="ARBA00004141"/>
    </source>
</evidence>
<organism evidence="8">
    <name type="scientific">marine metagenome</name>
    <dbReference type="NCBI Taxonomy" id="408172"/>
    <lineage>
        <taxon>unclassified sequences</taxon>
        <taxon>metagenomes</taxon>
        <taxon>ecological metagenomes</taxon>
    </lineage>
</organism>
<dbReference type="GO" id="GO:0046872">
    <property type="term" value="F:metal ion binding"/>
    <property type="evidence" value="ECO:0007669"/>
    <property type="project" value="UniProtKB-KW"/>
</dbReference>
<feature type="domain" description="HMA" evidence="7">
    <location>
        <begin position="1"/>
        <end position="63"/>
    </location>
</feature>
<dbReference type="InterPro" id="IPR017969">
    <property type="entry name" value="Heavy-metal-associated_CS"/>
</dbReference>
<evidence type="ECO:0000256" key="6">
    <source>
        <dbReference type="SAM" id="Phobius"/>
    </source>
</evidence>
<dbReference type="GO" id="GO:0030416">
    <property type="term" value="P:methylamine metabolic process"/>
    <property type="evidence" value="ECO:0007669"/>
    <property type="project" value="InterPro"/>
</dbReference>
<feature type="transmembrane region" description="Helical" evidence="6">
    <location>
        <begin position="152"/>
        <end position="170"/>
    </location>
</feature>
<dbReference type="AlphaFoldDB" id="A0A381XQY8"/>
<feature type="transmembrane region" description="Helical" evidence="6">
    <location>
        <begin position="87"/>
        <end position="107"/>
    </location>
</feature>
<dbReference type="InterPro" id="IPR009908">
    <property type="entry name" value="Methylamine_util_MauE"/>
</dbReference>
<evidence type="ECO:0000256" key="4">
    <source>
        <dbReference type="ARBA" id="ARBA00022989"/>
    </source>
</evidence>
<keyword evidence="5 6" id="KW-0472">Membrane</keyword>
<dbReference type="FunFam" id="3.30.70.100:FF:000001">
    <property type="entry name" value="ATPase copper transporting beta"/>
    <property type="match status" value="1"/>
</dbReference>
<gene>
    <name evidence="8" type="ORF">METZ01_LOCUS119471</name>
</gene>
<keyword evidence="2 6" id="KW-0812">Transmembrane</keyword>
<evidence type="ECO:0000313" key="8">
    <source>
        <dbReference type="EMBL" id="SVA66617.1"/>
    </source>
</evidence>
<name>A0A381XQY8_9ZZZZ</name>